<dbReference type="InterPro" id="IPR033749">
    <property type="entry name" value="Polyprenyl_synt_CS"/>
</dbReference>
<dbReference type="PANTHER" id="PTHR11525">
    <property type="entry name" value="FARNESYL-PYROPHOSPHATE SYNTHETASE"/>
    <property type="match status" value="1"/>
</dbReference>
<evidence type="ECO:0000313" key="5">
    <source>
        <dbReference type="EMBL" id="KAK7749679.1"/>
    </source>
</evidence>
<proteinExistence type="predicted"/>
<dbReference type="GO" id="GO:0046872">
    <property type="term" value="F:metal ion binding"/>
    <property type="evidence" value="ECO:0007669"/>
    <property type="project" value="UniProtKB-KW"/>
</dbReference>
<evidence type="ECO:0000313" key="6">
    <source>
        <dbReference type="Proteomes" id="UP001320245"/>
    </source>
</evidence>
<dbReference type="GO" id="GO:0046165">
    <property type="term" value="P:alcohol biosynthetic process"/>
    <property type="evidence" value="ECO:0007669"/>
    <property type="project" value="UniProtKB-ARBA"/>
</dbReference>
<dbReference type="PANTHER" id="PTHR11525:SF0">
    <property type="entry name" value="FARNESYL PYROPHOSPHATE SYNTHASE"/>
    <property type="match status" value="1"/>
</dbReference>
<keyword evidence="4" id="KW-0460">Magnesium</keyword>
<dbReference type="GO" id="GO:0005737">
    <property type="term" value="C:cytoplasm"/>
    <property type="evidence" value="ECO:0007669"/>
    <property type="project" value="TreeGrafter"/>
</dbReference>
<accession>A0AAN9UJY2</accession>
<evidence type="ECO:0000256" key="2">
    <source>
        <dbReference type="ARBA" id="ARBA00022679"/>
    </source>
</evidence>
<dbReference type="Pfam" id="PF00348">
    <property type="entry name" value="polyprenyl_synt"/>
    <property type="match status" value="1"/>
</dbReference>
<evidence type="ECO:0000256" key="1">
    <source>
        <dbReference type="ARBA" id="ARBA00001946"/>
    </source>
</evidence>
<comment type="cofactor">
    <cofactor evidence="1">
        <name>Mg(2+)</name>
        <dbReference type="ChEBI" id="CHEBI:18420"/>
    </cofactor>
</comment>
<keyword evidence="2" id="KW-0808">Transferase</keyword>
<dbReference type="InterPro" id="IPR000092">
    <property type="entry name" value="Polyprenyl_synt"/>
</dbReference>
<dbReference type="GO" id="GO:0045337">
    <property type="term" value="P:farnesyl diphosphate biosynthetic process"/>
    <property type="evidence" value="ECO:0007669"/>
    <property type="project" value="TreeGrafter"/>
</dbReference>
<protein>
    <submittedName>
        <fullName evidence="5">Farnesyl pyrophosphate synthetase</fullName>
    </submittedName>
</protein>
<keyword evidence="6" id="KW-1185">Reference proteome</keyword>
<dbReference type="PROSITE" id="PS00444">
    <property type="entry name" value="POLYPRENYL_SYNTHASE_2"/>
    <property type="match status" value="1"/>
</dbReference>
<dbReference type="AlphaFoldDB" id="A0AAN9UJY2"/>
<dbReference type="InterPro" id="IPR008949">
    <property type="entry name" value="Isoprenoid_synthase_dom_sf"/>
</dbReference>
<keyword evidence="3" id="KW-0479">Metal-binding</keyword>
<name>A0AAN9UJY2_9PEZI</name>
<gene>
    <name evidence="5" type="primary">ERG20</name>
    <name evidence="5" type="ORF">SLS53_000258</name>
</gene>
<evidence type="ECO:0000256" key="3">
    <source>
        <dbReference type="ARBA" id="ARBA00022723"/>
    </source>
</evidence>
<comment type="caution">
    <text evidence="5">The sequence shown here is derived from an EMBL/GenBank/DDBJ whole genome shotgun (WGS) entry which is preliminary data.</text>
</comment>
<evidence type="ECO:0000256" key="4">
    <source>
        <dbReference type="ARBA" id="ARBA00022842"/>
    </source>
</evidence>
<dbReference type="GO" id="GO:0004337">
    <property type="term" value="F:(2E,6E)-farnesyl diphosphate synthase activity"/>
    <property type="evidence" value="ECO:0007669"/>
    <property type="project" value="TreeGrafter"/>
</dbReference>
<dbReference type="GO" id="GO:0043386">
    <property type="term" value="P:mycotoxin biosynthetic process"/>
    <property type="evidence" value="ECO:0007669"/>
    <property type="project" value="UniProtKB-ARBA"/>
</dbReference>
<reference evidence="5 6" key="1">
    <citation type="journal article" date="2023" name="PLoS ONE">
        <title>Cytospora paraplurivora sp. nov. isolated from orchards with fruit tree decline syndrome in Ontario, Canada.</title>
        <authorList>
            <person name="Ilyukhin E."/>
            <person name="Nguyen H.D.T."/>
            <person name="Castle A.J."/>
            <person name="Ellouze W."/>
        </authorList>
    </citation>
    <scope>NUCLEOTIDE SEQUENCE [LARGE SCALE GENOMIC DNA]</scope>
    <source>
        <strain evidence="5 6">FDS-564</strain>
    </source>
</reference>
<sequence>MAGSLDTFNTIFPILADDLRSLCCEQYRLREQVWKWLEKSLIHNALGGKCNRGLSVIDTAQLILNRDLTADEYFQTATLGWMVEFLQAMMLVVDDIMDHSETRRGRPCWYLMPGISMQAANDAPVALALLYTGRTSPRNLKQAEEVLLEMGTYFQVQDDYLDNFADLRSLAR</sequence>
<dbReference type="EMBL" id="JAJSPL020000001">
    <property type="protein sequence ID" value="KAK7749679.1"/>
    <property type="molecule type" value="Genomic_DNA"/>
</dbReference>
<organism evidence="5 6">
    <name type="scientific">Cytospora paraplurivora</name>
    <dbReference type="NCBI Taxonomy" id="2898453"/>
    <lineage>
        <taxon>Eukaryota</taxon>
        <taxon>Fungi</taxon>
        <taxon>Dikarya</taxon>
        <taxon>Ascomycota</taxon>
        <taxon>Pezizomycotina</taxon>
        <taxon>Sordariomycetes</taxon>
        <taxon>Sordariomycetidae</taxon>
        <taxon>Diaporthales</taxon>
        <taxon>Cytosporaceae</taxon>
        <taxon>Cytospora</taxon>
    </lineage>
</organism>
<dbReference type="Proteomes" id="UP001320245">
    <property type="component" value="Unassembled WGS sequence"/>
</dbReference>
<dbReference type="PROSITE" id="PS00723">
    <property type="entry name" value="POLYPRENYL_SYNTHASE_1"/>
    <property type="match status" value="1"/>
</dbReference>
<dbReference type="Gene3D" id="1.10.600.10">
    <property type="entry name" value="Farnesyl Diphosphate Synthase"/>
    <property type="match status" value="2"/>
</dbReference>
<dbReference type="GO" id="GO:0004161">
    <property type="term" value="F:dimethylallyltranstransferase activity"/>
    <property type="evidence" value="ECO:0007669"/>
    <property type="project" value="TreeGrafter"/>
</dbReference>
<dbReference type="SUPFAM" id="SSF48576">
    <property type="entry name" value="Terpenoid synthases"/>
    <property type="match status" value="1"/>
</dbReference>
<dbReference type="InterPro" id="IPR039702">
    <property type="entry name" value="FPS1-like"/>
</dbReference>